<reference evidence="1 2" key="1">
    <citation type="journal article" date="2015" name="Genome Announc.">
        <title>Complete genome sequence of the human gut symbiont Roseburia hominis.</title>
        <authorList>
            <person name="Travis A.J."/>
            <person name="Kelly D."/>
            <person name="Flint H.J."/>
            <person name="Aminov R.I."/>
        </authorList>
    </citation>
    <scope>NUCLEOTIDE SEQUENCE [LARGE SCALE GENOMIC DNA]</scope>
    <source>
        <strain evidence="2">DSM 16839 / JCM 17582 / NCIMB 14029 / A2-183</strain>
    </source>
</reference>
<dbReference type="STRING" id="585394.RHOM_05200"/>
<keyword evidence="2" id="KW-1185">Reference proteome</keyword>
<evidence type="ECO:0000313" key="1">
    <source>
        <dbReference type="EMBL" id="AEN96159.1"/>
    </source>
</evidence>
<sequence>MWQAAEKFRFEENAASGRGAGSKGKCSRWQDILNFRKCSKPMDKGKEKK</sequence>
<dbReference type="KEGG" id="rho:RHOM_05200"/>
<dbReference type="EMBL" id="CP003040">
    <property type="protein sequence ID" value="AEN96159.1"/>
    <property type="molecule type" value="Genomic_DNA"/>
</dbReference>
<dbReference type="AlphaFoldDB" id="G2T190"/>
<evidence type="ECO:0000313" key="2">
    <source>
        <dbReference type="Proteomes" id="UP000008178"/>
    </source>
</evidence>
<name>G2T190_ROSHA</name>
<dbReference type="Proteomes" id="UP000008178">
    <property type="component" value="Chromosome"/>
</dbReference>
<accession>G2T190</accession>
<organism evidence="1 2">
    <name type="scientific">Roseburia hominis (strain DSM 16839 / JCM 17582 / NCIMB 14029 / A2-183)</name>
    <dbReference type="NCBI Taxonomy" id="585394"/>
    <lineage>
        <taxon>Bacteria</taxon>
        <taxon>Bacillati</taxon>
        <taxon>Bacillota</taxon>
        <taxon>Clostridia</taxon>
        <taxon>Lachnospirales</taxon>
        <taxon>Lachnospiraceae</taxon>
        <taxon>Roseburia</taxon>
    </lineage>
</organism>
<gene>
    <name evidence="1" type="ordered locus">RHOM_05200</name>
</gene>
<proteinExistence type="predicted"/>
<dbReference type="HOGENOM" id="CLU_3140243_0_0_9"/>
<protein>
    <submittedName>
        <fullName evidence="1">Uncharacterized protein</fullName>
    </submittedName>
</protein>